<protein>
    <submittedName>
        <fullName evidence="1">Uncharacterized protein</fullName>
    </submittedName>
</protein>
<evidence type="ECO:0000313" key="1">
    <source>
        <dbReference type="EMBL" id="KAJ0086729.1"/>
    </source>
</evidence>
<evidence type="ECO:0000313" key="2">
    <source>
        <dbReference type="Proteomes" id="UP001164250"/>
    </source>
</evidence>
<comment type="caution">
    <text evidence="1">The sequence shown here is derived from an EMBL/GenBank/DDBJ whole genome shotgun (WGS) entry which is preliminary data.</text>
</comment>
<organism evidence="1 2">
    <name type="scientific">Pistacia atlantica</name>
    <dbReference type="NCBI Taxonomy" id="434234"/>
    <lineage>
        <taxon>Eukaryota</taxon>
        <taxon>Viridiplantae</taxon>
        <taxon>Streptophyta</taxon>
        <taxon>Embryophyta</taxon>
        <taxon>Tracheophyta</taxon>
        <taxon>Spermatophyta</taxon>
        <taxon>Magnoliopsida</taxon>
        <taxon>eudicotyledons</taxon>
        <taxon>Gunneridae</taxon>
        <taxon>Pentapetalae</taxon>
        <taxon>rosids</taxon>
        <taxon>malvids</taxon>
        <taxon>Sapindales</taxon>
        <taxon>Anacardiaceae</taxon>
        <taxon>Pistacia</taxon>
    </lineage>
</organism>
<gene>
    <name evidence="1" type="ORF">Patl1_08197</name>
</gene>
<keyword evidence="2" id="KW-1185">Reference proteome</keyword>
<sequence>MLMGYATNGQGYEALALFNEMRNAGIRPTGITFTGVLSACDHCGLVEDGRKWFNAMKWDYHIDPEIEHYSCMVDLFARAGCLAEAVKLIEQMPFEADASMWSSVLRGAYVQLSSIFATSGEWEKSSLVRKVMRQRQVKKNPGYSWADAGLQLHVDLTDSWELGQPENYTQVQLGHSKKAACFLCHQAFFLVVGNAVPRVINYKPSSSPKGGRSLQ</sequence>
<name>A0ACC1AJI8_9ROSI</name>
<dbReference type="EMBL" id="CM047906">
    <property type="protein sequence ID" value="KAJ0086729.1"/>
    <property type="molecule type" value="Genomic_DNA"/>
</dbReference>
<dbReference type="Proteomes" id="UP001164250">
    <property type="component" value="Chromosome 10"/>
</dbReference>
<accession>A0ACC1AJI8</accession>
<reference evidence="2" key="1">
    <citation type="journal article" date="2023" name="G3 (Bethesda)">
        <title>Genome assembly and association tests identify interacting loci associated with vigor, precocity, and sex in interspecific pistachio rootstocks.</title>
        <authorList>
            <person name="Palmer W."/>
            <person name="Jacygrad E."/>
            <person name="Sagayaradj S."/>
            <person name="Cavanaugh K."/>
            <person name="Han R."/>
            <person name="Bertier L."/>
            <person name="Beede B."/>
            <person name="Kafkas S."/>
            <person name="Golino D."/>
            <person name="Preece J."/>
            <person name="Michelmore R."/>
        </authorList>
    </citation>
    <scope>NUCLEOTIDE SEQUENCE [LARGE SCALE GENOMIC DNA]</scope>
</reference>
<proteinExistence type="predicted"/>